<protein>
    <submittedName>
        <fullName evidence="3">UBX domain-containing protein</fullName>
    </submittedName>
</protein>
<evidence type="ECO:0000313" key="3">
    <source>
        <dbReference type="EMBL" id="URD74625.1"/>
    </source>
</evidence>
<dbReference type="PANTHER" id="PTHR23322:SF6">
    <property type="entry name" value="UBX DOMAIN-CONTAINING PROTEIN 7"/>
    <property type="match status" value="1"/>
</dbReference>
<feature type="region of interest" description="Disordered" evidence="1">
    <location>
        <begin position="217"/>
        <end position="259"/>
    </location>
</feature>
<dbReference type="Pfam" id="PF14555">
    <property type="entry name" value="UBA_4"/>
    <property type="match status" value="1"/>
</dbReference>
<accession>A0A9E7JB30</accession>
<dbReference type="SUPFAM" id="SSF46934">
    <property type="entry name" value="UBA-like"/>
    <property type="match status" value="1"/>
</dbReference>
<dbReference type="SUPFAM" id="SSF54236">
    <property type="entry name" value="Ubiquitin-like"/>
    <property type="match status" value="1"/>
</dbReference>
<evidence type="ECO:0000313" key="4">
    <source>
        <dbReference type="Proteomes" id="UP001055439"/>
    </source>
</evidence>
<dbReference type="AlphaFoldDB" id="A0A9E7JB30"/>
<dbReference type="OrthoDB" id="270602at2759"/>
<dbReference type="Pfam" id="PF00789">
    <property type="entry name" value="UBX"/>
    <property type="match status" value="1"/>
</dbReference>
<reference evidence="3" key="1">
    <citation type="submission" date="2022-05" db="EMBL/GenBank/DDBJ databases">
        <title>The Musa troglodytarum L. genome provides insights into the mechanism of non-climacteric behaviour and enrichment of carotenoids.</title>
        <authorList>
            <person name="Wang J."/>
        </authorList>
    </citation>
    <scope>NUCLEOTIDE SEQUENCE</scope>
    <source>
        <tissue evidence="3">Leaf</tissue>
    </source>
</reference>
<dbReference type="Gene3D" id="1.10.8.10">
    <property type="entry name" value="DNA helicase RuvA subunit, C-terminal domain"/>
    <property type="match status" value="1"/>
</dbReference>
<dbReference type="GO" id="GO:0043161">
    <property type="term" value="P:proteasome-mediated ubiquitin-dependent protein catabolic process"/>
    <property type="evidence" value="ECO:0007669"/>
    <property type="project" value="TreeGrafter"/>
</dbReference>
<dbReference type="PANTHER" id="PTHR23322">
    <property type="entry name" value="FAS-ASSOCIATED PROTEIN"/>
    <property type="match status" value="1"/>
</dbReference>
<proteinExistence type="predicted"/>
<dbReference type="GO" id="GO:0005634">
    <property type="term" value="C:nucleus"/>
    <property type="evidence" value="ECO:0007669"/>
    <property type="project" value="TreeGrafter"/>
</dbReference>
<keyword evidence="4" id="KW-1185">Reference proteome</keyword>
<dbReference type="Gene3D" id="3.10.20.90">
    <property type="entry name" value="Phosphatidylinositol 3-kinase Catalytic Subunit, Chain A, domain 1"/>
    <property type="match status" value="1"/>
</dbReference>
<evidence type="ECO:0000256" key="1">
    <source>
        <dbReference type="SAM" id="MobiDB-lite"/>
    </source>
</evidence>
<dbReference type="InterPro" id="IPR029071">
    <property type="entry name" value="Ubiquitin-like_domsf"/>
</dbReference>
<organism evidence="3 4">
    <name type="scientific">Musa troglodytarum</name>
    <name type="common">fe'i banana</name>
    <dbReference type="NCBI Taxonomy" id="320322"/>
    <lineage>
        <taxon>Eukaryota</taxon>
        <taxon>Viridiplantae</taxon>
        <taxon>Streptophyta</taxon>
        <taxon>Embryophyta</taxon>
        <taxon>Tracheophyta</taxon>
        <taxon>Spermatophyta</taxon>
        <taxon>Magnoliopsida</taxon>
        <taxon>Liliopsida</taxon>
        <taxon>Zingiberales</taxon>
        <taxon>Musaceae</taxon>
        <taxon>Musa</taxon>
    </lineage>
</organism>
<feature type="domain" description="UBX" evidence="2">
    <location>
        <begin position="260"/>
        <end position="340"/>
    </location>
</feature>
<dbReference type="InterPro" id="IPR001012">
    <property type="entry name" value="UBX_dom"/>
</dbReference>
<feature type="compositionally biased region" description="Basic and acidic residues" evidence="1">
    <location>
        <begin position="233"/>
        <end position="242"/>
    </location>
</feature>
<gene>
    <name evidence="3" type="ORF">MUK42_09849</name>
</gene>
<evidence type="ECO:0000259" key="2">
    <source>
        <dbReference type="PROSITE" id="PS50033"/>
    </source>
</evidence>
<dbReference type="CDD" id="cd01767">
    <property type="entry name" value="UBX"/>
    <property type="match status" value="1"/>
</dbReference>
<dbReference type="InterPro" id="IPR050730">
    <property type="entry name" value="UBX_domain-protein"/>
</dbReference>
<name>A0A9E7JB30_9LILI</name>
<sequence>METLPTAADKQQLVSSFLEIALGQTPETATQFLQATGWKLEEALQLFYVGNEGAGLATSSFPPPTGGSPSEQENVMASGSLVQGALEDEVRPPLPVKRDTLYGDTPFFRHQPSAMVAFRNFDEESKRSAVWESNESSASTANGSRDNLASLYSPPFALMYQGSFDQDLLPFLDKGPKEHHTFLPQKRPRVAHDSAPNDILDKEAVEDDVEVLQAIAASMEDAKSPPRPPVTDDDPKPEKDGETSSNGNLTYPPLPEEPKGSKELCRVGIRLPDGCRIQRKFLRTDPIKLLWSFCSSKLEDGQKRPFHFTQAIPGASKSLEYESNLTFEEAGLSNSMITLVWD</sequence>
<dbReference type="CDD" id="cd14273">
    <property type="entry name" value="UBA_TAP-C_like"/>
    <property type="match status" value="1"/>
</dbReference>
<dbReference type="EMBL" id="CP097502">
    <property type="protein sequence ID" value="URD74625.1"/>
    <property type="molecule type" value="Genomic_DNA"/>
</dbReference>
<dbReference type="PROSITE" id="PS50033">
    <property type="entry name" value="UBX"/>
    <property type="match status" value="1"/>
</dbReference>
<dbReference type="Proteomes" id="UP001055439">
    <property type="component" value="Chromosome 1"/>
</dbReference>
<dbReference type="InterPro" id="IPR009060">
    <property type="entry name" value="UBA-like_sf"/>
</dbReference>
<dbReference type="GO" id="GO:0043130">
    <property type="term" value="F:ubiquitin binding"/>
    <property type="evidence" value="ECO:0007669"/>
    <property type="project" value="TreeGrafter"/>
</dbReference>